<name>A0A2H0XD27_UNCKA</name>
<evidence type="ECO:0000313" key="2">
    <source>
        <dbReference type="Proteomes" id="UP000230340"/>
    </source>
</evidence>
<proteinExistence type="predicted"/>
<evidence type="ECO:0000313" key="1">
    <source>
        <dbReference type="EMBL" id="PIS22844.1"/>
    </source>
</evidence>
<protein>
    <submittedName>
        <fullName evidence="1">Uncharacterized protein</fullName>
    </submittedName>
</protein>
<sequence>MNKTKQAAKEFFIKHKLVYNPALKRKVIFGSKGLSHLFYKGANKKSSRSEKETVIRIMLLERAMTVLQRATFFQEESLLKNSSGEPSRYFAFEAVVEGRRIKVIVCQIGKGKPHFWSVIPEWRRVRGEVVNAKGDLLKE</sequence>
<dbReference type="EMBL" id="PEYT01000028">
    <property type="protein sequence ID" value="PIS22844.1"/>
    <property type="molecule type" value="Genomic_DNA"/>
</dbReference>
<comment type="caution">
    <text evidence="1">The sequence shown here is derived from an EMBL/GenBank/DDBJ whole genome shotgun (WGS) entry which is preliminary data.</text>
</comment>
<accession>A0A2H0XD27</accession>
<gene>
    <name evidence="1" type="ORF">COT49_03290</name>
</gene>
<reference evidence="2" key="1">
    <citation type="submission" date="2017-09" db="EMBL/GenBank/DDBJ databases">
        <title>Depth-based differentiation of microbial function through sediment-hosted aquifers and enrichment of novel symbionts in the deep terrestrial subsurface.</title>
        <authorList>
            <person name="Probst A.J."/>
            <person name="Ladd B."/>
            <person name="Jarett J.K."/>
            <person name="Geller-Mcgrath D.E."/>
            <person name="Sieber C.M.K."/>
            <person name="Emerson J.B."/>
            <person name="Anantharaman K."/>
            <person name="Thomas B.C."/>
            <person name="Malmstrom R."/>
            <person name="Stieglmeier M."/>
            <person name="Klingl A."/>
            <person name="Woyke T."/>
            <person name="Ryan C.M."/>
            <person name="Banfield J.F."/>
        </authorList>
    </citation>
    <scope>NUCLEOTIDE SEQUENCE [LARGE SCALE GENOMIC DNA]</scope>
</reference>
<organism evidence="1 2">
    <name type="scientific">candidate division WWE3 bacterium CG08_land_8_20_14_0_20_40_13</name>
    <dbReference type="NCBI Taxonomy" id="1975084"/>
    <lineage>
        <taxon>Bacteria</taxon>
        <taxon>Katanobacteria</taxon>
    </lineage>
</organism>
<dbReference type="Proteomes" id="UP000230340">
    <property type="component" value="Unassembled WGS sequence"/>
</dbReference>
<dbReference type="AlphaFoldDB" id="A0A2H0XD27"/>